<dbReference type="Proteomes" id="UP000013785">
    <property type="component" value="Unassembled WGS sequence"/>
</dbReference>
<keyword evidence="2" id="KW-1185">Reference proteome</keyword>
<dbReference type="PATRIC" id="fig|1158610.3.peg.411"/>
<organism evidence="1 2">
    <name type="scientific">Enterococcus phoeniculicola ATCC BAA-412</name>
    <dbReference type="NCBI Taxonomy" id="1158610"/>
    <lineage>
        <taxon>Bacteria</taxon>
        <taxon>Bacillati</taxon>
        <taxon>Bacillota</taxon>
        <taxon>Bacilli</taxon>
        <taxon>Lactobacillales</taxon>
        <taxon>Enterococcaceae</taxon>
        <taxon>Enterococcus</taxon>
    </lineage>
</organism>
<sequence length="137" mass="15986">MYKALFTNSVKIPQKKERVKEFLSNPENLLKWDSDISLVEKTNIGVKITRVYQSLNDSEIVIIENGEDRIIYDCKGNRLDYRVEFKIIESSEFIELFETLFLREDTNAHLPLKLLKPVVKHAFSLKLDNLTNLLGQI</sequence>
<comment type="caution">
    <text evidence="1">The sequence shown here is derived from an EMBL/GenBank/DDBJ whole genome shotgun (WGS) entry which is preliminary data.</text>
</comment>
<dbReference type="eggNOG" id="ENOG5034BQY">
    <property type="taxonomic scope" value="Bacteria"/>
</dbReference>
<gene>
    <name evidence="1" type="ORF">UC3_00435</name>
</gene>
<dbReference type="EMBL" id="AJAT01000007">
    <property type="protein sequence ID" value="EOL48884.1"/>
    <property type="molecule type" value="Genomic_DNA"/>
</dbReference>
<dbReference type="HOGENOM" id="CLU_154447_0_0_9"/>
<dbReference type="STRING" id="154621.RV11_GL000839"/>
<accession>R3U4L2</accession>
<name>R3U4L2_9ENTE</name>
<evidence type="ECO:0000313" key="1">
    <source>
        <dbReference type="EMBL" id="EOL48884.1"/>
    </source>
</evidence>
<evidence type="ECO:0000313" key="2">
    <source>
        <dbReference type="Proteomes" id="UP000013785"/>
    </source>
</evidence>
<proteinExistence type="predicted"/>
<protein>
    <recommendedName>
        <fullName evidence="3">Polyketide cyclase</fullName>
    </recommendedName>
</protein>
<dbReference type="RefSeq" id="WP_010767110.1">
    <property type="nucleotide sequence ID" value="NZ_ASWE01000004.1"/>
</dbReference>
<reference evidence="1 2" key="1">
    <citation type="submission" date="2013-02" db="EMBL/GenBank/DDBJ databases">
        <title>The Genome Sequence of Enterococcus phoeniculicola BAA-412.</title>
        <authorList>
            <consortium name="The Broad Institute Genome Sequencing Platform"/>
            <consortium name="The Broad Institute Genome Sequencing Center for Infectious Disease"/>
            <person name="Earl A.M."/>
            <person name="Gilmore M.S."/>
            <person name="Lebreton F."/>
            <person name="Walker B."/>
            <person name="Young S.K."/>
            <person name="Zeng Q."/>
            <person name="Gargeya S."/>
            <person name="Fitzgerald M."/>
            <person name="Haas B."/>
            <person name="Abouelleil A."/>
            <person name="Alvarado L."/>
            <person name="Arachchi H.M."/>
            <person name="Berlin A.M."/>
            <person name="Chapman S.B."/>
            <person name="Dewar J."/>
            <person name="Goldberg J."/>
            <person name="Griggs A."/>
            <person name="Gujja S."/>
            <person name="Hansen M."/>
            <person name="Howarth C."/>
            <person name="Imamovic A."/>
            <person name="Larimer J."/>
            <person name="McCowan C."/>
            <person name="Murphy C."/>
            <person name="Neiman D."/>
            <person name="Pearson M."/>
            <person name="Priest M."/>
            <person name="Roberts A."/>
            <person name="Saif S."/>
            <person name="Shea T."/>
            <person name="Sisk P."/>
            <person name="Sykes S."/>
            <person name="Wortman J."/>
            <person name="Nusbaum C."/>
            <person name="Birren B."/>
        </authorList>
    </citation>
    <scope>NUCLEOTIDE SEQUENCE [LARGE SCALE GENOMIC DNA]</scope>
    <source>
        <strain evidence="1 2">ATCC BAA-412</strain>
    </source>
</reference>
<dbReference type="AlphaFoldDB" id="R3U4L2"/>
<dbReference type="SUPFAM" id="SSF55961">
    <property type="entry name" value="Bet v1-like"/>
    <property type="match status" value="1"/>
</dbReference>
<dbReference type="OrthoDB" id="2190459at2"/>
<evidence type="ECO:0008006" key="3">
    <source>
        <dbReference type="Google" id="ProtNLM"/>
    </source>
</evidence>